<keyword evidence="2" id="KW-1185">Reference proteome</keyword>
<dbReference type="Proteomes" id="UP001155077">
    <property type="component" value="Unassembled WGS sequence"/>
</dbReference>
<sequence length="123" mass="14614">MRVKDLIKEWFSKWEEGDFLNLPVSDNFSHISPYGTITGKDKYIELVETNKDKFLGHRFELHDELYGEERACVRYTAIQDDFSLEVSEWYYVRDGLIEEIVAYYNIEGEISEDRKLSNPEAFE</sequence>
<dbReference type="InterPro" id="IPR032710">
    <property type="entry name" value="NTF2-like_dom_sf"/>
</dbReference>
<dbReference type="RefSeq" id="WP_252111046.1">
    <property type="nucleotide sequence ID" value="NZ_JAMSCK010000002.1"/>
</dbReference>
<reference evidence="1" key="1">
    <citation type="submission" date="2022-06" db="EMBL/GenBank/DDBJ databases">
        <title>Gramella sediminis sp. nov., isolated from deep-sea sediment of the Indian Ocean.</title>
        <authorList>
            <person name="Yang L."/>
        </authorList>
    </citation>
    <scope>NUCLEOTIDE SEQUENCE</scope>
    <source>
        <strain evidence="1">HMD3159</strain>
    </source>
</reference>
<accession>A0ABT0YZ78</accession>
<name>A0ABT0YZ78_9FLAO</name>
<dbReference type="Gene3D" id="3.10.450.50">
    <property type="match status" value="1"/>
</dbReference>
<organism evidence="1 2">
    <name type="scientific">Gramella jeungdoensis</name>
    <dbReference type="NCBI Taxonomy" id="708091"/>
    <lineage>
        <taxon>Bacteria</taxon>
        <taxon>Pseudomonadati</taxon>
        <taxon>Bacteroidota</taxon>
        <taxon>Flavobacteriia</taxon>
        <taxon>Flavobacteriales</taxon>
        <taxon>Flavobacteriaceae</taxon>
        <taxon>Christiangramia</taxon>
    </lineage>
</organism>
<evidence type="ECO:0000313" key="2">
    <source>
        <dbReference type="Proteomes" id="UP001155077"/>
    </source>
</evidence>
<dbReference type="SUPFAM" id="SSF54427">
    <property type="entry name" value="NTF2-like"/>
    <property type="match status" value="1"/>
</dbReference>
<protein>
    <submittedName>
        <fullName evidence="1">Nuclear transport factor 2 family protein</fullName>
    </submittedName>
</protein>
<comment type="caution">
    <text evidence="1">The sequence shown here is derived from an EMBL/GenBank/DDBJ whole genome shotgun (WGS) entry which is preliminary data.</text>
</comment>
<evidence type="ECO:0000313" key="1">
    <source>
        <dbReference type="EMBL" id="MCM8568644.1"/>
    </source>
</evidence>
<dbReference type="EMBL" id="JAMSCK010000002">
    <property type="protein sequence ID" value="MCM8568644.1"/>
    <property type="molecule type" value="Genomic_DNA"/>
</dbReference>
<gene>
    <name evidence="1" type="ORF">NE848_04590</name>
</gene>
<proteinExistence type="predicted"/>